<gene>
    <name evidence="2" type="ORF">AKG95_15515</name>
</gene>
<feature type="transmembrane region" description="Helical" evidence="1">
    <location>
        <begin position="57"/>
        <end position="75"/>
    </location>
</feature>
<keyword evidence="1" id="KW-0472">Membrane</keyword>
<evidence type="ECO:0008006" key="4">
    <source>
        <dbReference type="Google" id="ProtNLM"/>
    </source>
</evidence>
<evidence type="ECO:0000256" key="1">
    <source>
        <dbReference type="SAM" id="Phobius"/>
    </source>
</evidence>
<organism evidence="2 3">
    <name type="scientific">Janthinobacterium lividum</name>
    <dbReference type="NCBI Taxonomy" id="29581"/>
    <lineage>
        <taxon>Bacteria</taxon>
        <taxon>Pseudomonadati</taxon>
        <taxon>Pseudomonadota</taxon>
        <taxon>Betaproteobacteria</taxon>
        <taxon>Burkholderiales</taxon>
        <taxon>Oxalobacteraceae</taxon>
        <taxon>Janthinobacterium</taxon>
    </lineage>
</organism>
<reference evidence="2 3" key="1">
    <citation type="submission" date="2015-06" db="EMBL/GenBank/DDBJ databases">
        <title>Draft genome sequencing of a biphenyl-degrading bacterium, Janthinobacterium lividum MEG1.</title>
        <authorList>
            <person name="Shimodaira J."/>
            <person name="Hatta T."/>
        </authorList>
    </citation>
    <scope>NUCLEOTIDE SEQUENCE [LARGE SCALE GENOMIC DNA]</scope>
    <source>
        <strain evidence="2 3">MEG1</strain>
    </source>
</reference>
<keyword evidence="1" id="KW-0812">Transmembrane</keyword>
<proteinExistence type="predicted"/>
<dbReference type="Proteomes" id="UP000179840">
    <property type="component" value="Unassembled WGS sequence"/>
</dbReference>
<protein>
    <recommendedName>
        <fullName evidence="4">SMODS and SLOG-associating 2TM effector domain-containing protein</fullName>
    </recommendedName>
</protein>
<name>A0A1S1U7S2_9BURK</name>
<sequence length="165" mass="18859">MIAGAAIMGKYEKNALAEREVANSLRRYAIGIMSGVIILMAYSFHQITTTDFDLKENVLRTILALFLSIPAAYLARESAKHRKQEYTHLQTALDLAAFSPYIESLPAETQHKLKEEMASRIFTARNFDYVTKESYPLNMQELIIAIMDKIPNREQQEEEKKPSKT</sequence>
<feature type="transmembrane region" description="Helical" evidence="1">
    <location>
        <begin position="28"/>
        <end position="45"/>
    </location>
</feature>
<accession>A0A1S1U7S2</accession>
<comment type="caution">
    <text evidence="2">The sequence shown here is derived from an EMBL/GenBank/DDBJ whole genome shotgun (WGS) entry which is preliminary data.</text>
</comment>
<keyword evidence="1" id="KW-1133">Transmembrane helix</keyword>
<evidence type="ECO:0000313" key="3">
    <source>
        <dbReference type="Proteomes" id="UP000179840"/>
    </source>
</evidence>
<dbReference type="AlphaFoldDB" id="A0A1S1U7S2"/>
<evidence type="ECO:0000313" key="2">
    <source>
        <dbReference type="EMBL" id="OHV96208.1"/>
    </source>
</evidence>
<dbReference type="EMBL" id="LFKP01000008">
    <property type="protein sequence ID" value="OHV96208.1"/>
    <property type="molecule type" value="Genomic_DNA"/>
</dbReference>